<evidence type="ECO:0000256" key="1">
    <source>
        <dbReference type="ARBA" id="ARBA00009660"/>
    </source>
</evidence>
<keyword evidence="3 6" id="KW-0349">Heme</keyword>
<evidence type="ECO:0000256" key="5">
    <source>
        <dbReference type="ARBA" id="ARBA00023004"/>
    </source>
</evidence>
<dbReference type="AlphaFoldDB" id="A0A1W1WGC6"/>
<evidence type="ECO:0000313" key="9">
    <source>
        <dbReference type="EMBL" id="SMC04773.1"/>
    </source>
</evidence>
<evidence type="ECO:0000256" key="3">
    <source>
        <dbReference type="ARBA" id="ARBA00022617"/>
    </source>
</evidence>
<dbReference type="RefSeq" id="WP_084661333.1">
    <property type="nucleotide sequence ID" value="NZ_FWWY01000001.1"/>
</dbReference>
<evidence type="ECO:0000256" key="4">
    <source>
        <dbReference type="ARBA" id="ARBA00022723"/>
    </source>
</evidence>
<dbReference type="SUPFAM" id="SSF46458">
    <property type="entry name" value="Globin-like"/>
    <property type="match status" value="1"/>
</dbReference>
<evidence type="ECO:0000256" key="8">
    <source>
        <dbReference type="PIRSR" id="PIRSR601486-1"/>
    </source>
</evidence>
<accession>A0A1W1WGC6</accession>
<dbReference type="STRING" id="28034.BFX07_01825"/>
<reference evidence="10" key="1">
    <citation type="submission" date="2017-04" db="EMBL/GenBank/DDBJ databases">
        <authorList>
            <person name="Varghese N."/>
            <person name="Submissions S."/>
        </authorList>
    </citation>
    <scope>NUCLEOTIDE SEQUENCE [LARGE SCALE GENOMIC DNA]</scope>
    <source>
        <strain evidence="10">DSM 9293</strain>
    </source>
</reference>
<dbReference type="InterPro" id="IPR012292">
    <property type="entry name" value="Globin/Proto"/>
</dbReference>
<feature type="binding site" description="proximal binding residue" evidence="7">
    <location>
        <position position="73"/>
    </location>
    <ligand>
        <name>heme</name>
        <dbReference type="ChEBI" id="CHEBI:30413"/>
    </ligand>
    <ligandPart>
        <name>Fe</name>
        <dbReference type="ChEBI" id="CHEBI:18248"/>
    </ligandPart>
</feature>
<dbReference type="InterPro" id="IPR001486">
    <property type="entry name" value="Hemoglobin_trunc"/>
</dbReference>
<feature type="binding site" description="distal binding residue" evidence="8">
    <location>
        <position position="73"/>
    </location>
    <ligand>
        <name>heme</name>
        <dbReference type="ChEBI" id="CHEBI:30413"/>
    </ligand>
    <ligandPart>
        <name>Fe</name>
        <dbReference type="ChEBI" id="CHEBI:18248"/>
    </ligandPart>
</feature>
<comment type="similarity">
    <text evidence="1 6">Belongs to the truncated hemoglobin family. Group I subfamily.</text>
</comment>
<feature type="binding site" description="distal binding residue" evidence="8">
    <location>
        <position position="49"/>
    </location>
    <ligand>
        <name>heme</name>
        <dbReference type="ChEBI" id="CHEBI:30413"/>
    </ligand>
    <ligandPart>
        <name>Fe</name>
        <dbReference type="ChEBI" id="CHEBI:18248"/>
    </ligandPart>
</feature>
<dbReference type="GO" id="GO:0005344">
    <property type="term" value="F:oxygen carrier activity"/>
    <property type="evidence" value="ECO:0007669"/>
    <property type="project" value="UniProtKB-UniRule"/>
</dbReference>
<name>A0A1W1WGC6_SULTA</name>
<dbReference type="PIRSF" id="PIRSF002030">
    <property type="entry name" value="Globin_Protozoa/Cyanobacteria"/>
    <property type="match status" value="1"/>
</dbReference>
<dbReference type="InterPro" id="IPR009050">
    <property type="entry name" value="Globin-like_sf"/>
</dbReference>
<evidence type="ECO:0000256" key="6">
    <source>
        <dbReference type="PIRNR" id="PIRNR002030"/>
    </source>
</evidence>
<protein>
    <recommendedName>
        <fullName evidence="6">Group 1 truncated hemoglobin</fullName>
    </recommendedName>
</protein>
<dbReference type="OrthoDB" id="9795814at2"/>
<dbReference type="CDD" id="cd00454">
    <property type="entry name" value="TrHb1_N"/>
    <property type="match status" value="1"/>
</dbReference>
<sequence>MSYESTPTLYEKYGAAIDRVVSLFYQKVLDDKDLQPFFLGVNMDRQKKHMSAFITYALGGPNNYNGKNMEAAHRKLKITDHHFDAVSKHLSDSLEQFSVEDSDRMIILSTIERLREAIVGV</sequence>
<keyword evidence="5 6" id="KW-0408">Iron</keyword>
<dbReference type="GO" id="GO:0019825">
    <property type="term" value="F:oxygen binding"/>
    <property type="evidence" value="ECO:0007669"/>
    <property type="project" value="InterPro"/>
</dbReference>
<organism evidence="9 10">
    <name type="scientific">Sulfobacillus thermosulfidooxidans (strain DSM 9293 / VKM B-1269 / AT-1)</name>
    <dbReference type="NCBI Taxonomy" id="929705"/>
    <lineage>
        <taxon>Bacteria</taxon>
        <taxon>Bacillati</taxon>
        <taxon>Bacillota</taxon>
        <taxon>Clostridia</taxon>
        <taxon>Eubacteriales</taxon>
        <taxon>Clostridiales Family XVII. Incertae Sedis</taxon>
        <taxon>Sulfobacillus</taxon>
    </lineage>
</organism>
<dbReference type="EMBL" id="FWWY01000001">
    <property type="protein sequence ID" value="SMC04773.1"/>
    <property type="molecule type" value="Genomic_DNA"/>
</dbReference>
<dbReference type="Proteomes" id="UP000192660">
    <property type="component" value="Unassembled WGS sequence"/>
</dbReference>
<proteinExistence type="inferred from homology"/>
<keyword evidence="10" id="KW-1185">Reference proteome</keyword>
<evidence type="ECO:0000256" key="7">
    <source>
        <dbReference type="PIRSR" id="PIRSR002030-1"/>
    </source>
</evidence>
<evidence type="ECO:0000313" key="10">
    <source>
        <dbReference type="Proteomes" id="UP000192660"/>
    </source>
</evidence>
<dbReference type="GO" id="GO:0020037">
    <property type="term" value="F:heme binding"/>
    <property type="evidence" value="ECO:0007669"/>
    <property type="project" value="InterPro"/>
</dbReference>
<gene>
    <name evidence="9" type="ORF">SAMN00768000_1829</name>
</gene>
<keyword evidence="6" id="KW-0561">Oxygen transport</keyword>
<evidence type="ECO:0000256" key="2">
    <source>
        <dbReference type="ARBA" id="ARBA00022448"/>
    </source>
</evidence>
<dbReference type="Gene3D" id="1.10.490.10">
    <property type="entry name" value="Globins"/>
    <property type="match status" value="1"/>
</dbReference>
<comment type="cofactor">
    <cofactor evidence="7">
        <name>heme</name>
        <dbReference type="ChEBI" id="CHEBI:30413"/>
    </cofactor>
    <text evidence="7">Binds 1 heme group per subunit.</text>
</comment>
<keyword evidence="2 6" id="KW-0813">Transport</keyword>
<dbReference type="Pfam" id="PF01152">
    <property type="entry name" value="Bac_globin"/>
    <property type="match status" value="1"/>
</dbReference>
<keyword evidence="4 6" id="KW-0479">Metal-binding</keyword>
<dbReference type="InterPro" id="IPR016339">
    <property type="entry name" value="Hemoglobin_trunc_I"/>
</dbReference>
<dbReference type="GO" id="GO:0046872">
    <property type="term" value="F:metal ion binding"/>
    <property type="evidence" value="ECO:0007669"/>
    <property type="project" value="UniProtKB-UniRule"/>
</dbReference>